<dbReference type="AlphaFoldDB" id="K1UGP4"/>
<proteinExistence type="predicted"/>
<organism evidence="1">
    <name type="scientific">human gut metagenome</name>
    <dbReference type="NCBI Taxonomy" id="408170"/>
    <lineage>
        <taxon>unclassified sequences</taxon>
        <taxon>metagenomes</taxon>
        <taxon>organismal metagenomes</taxon>
    </lineage>
</organism>
<reference evidence="1" key="1">
    <citation type="journal article" date="2013" name="Environ. Microbiol.">
        <title>Microbiota from the distal guts of lean and obese adolescents exhibit partial functional redundancy besides clear differences in community structure.</title>
        <authorList>
            <person name="Ferrer M."/>
            <person name="Ruiz A."/>
            <person name="Lanza F."/>
            <person name="Haange S.B."/>
            <person name="Oberbach A."/>
            <person name="Till H."/>
            <person name="Bargiela R."/>
            <person name="Campoy C."/>
            <person name="Segura M.T."/>
            <person name="Richter M."/>
            <person name="von Bergen M."/>
            <person name="Seifert J."/>
            <person name="Suarez A."/>
        </authorList>
    </citation>
    <scope>NUCLEOTIDE SEQUENCE</scope>
</reference>
<comment type="caution">
    <text evidence="1">The sequence shown here is derived from an EMBL/GenBank/DDBJ whole genome shotgun (WGS) entry which is preliminary data.</text>
</comment>
<evidence type="ECO:0000313" key="1">
    <source>
        <dbReference type="EMBL" id="EKC70566.1"/>
    </source>
</evidence>
<name>K1UGP4_9ZZZZ</name>
<feature type="non-terminal residue" evidence="1">
    <location>
        <position position="1"/>
    </location>
</feature>
<feature type="non-terminal residue" evidence="1">
    <location>
        <position position="184"/>
    </location>
</feature>
<sequence>QGNGKTLATLDSLLAHPARSRHLYSIILVSPDSYNGKKEPDITPGLKRSEEVKAFLCRKYPQVNAAQICIRTGEEYGDALRKLITDDRLVPDREDVLALIDYHHDNPVKMQDFLQHLDAGIPYQYISNRLLPELRRTKIRVCLSYPEEKEGKNSSTEQAAMIEETEFIPIDRETTIAPMAVQAL</sequence>
<gene>
    <name evidence="1" type="ORF">OBE_03829</name>
</gene>
<protein>
    <submittedName>
        <fullName evidence="1">Uncharacterized protein</fullName>
    </submittedName>
</protein>
<accession>K1UGP4</accession>
<dbReference type="EMBL" id="AJWZ01002584">
    <property type="protein sequence ID" value="EKC70566.1"/>
    <property type="molecule type" value="Genomic_DNA"/>
</dbReference>